<accession>A0A7S2NSD2</accession>
<dbReference type="SUPFAM" id="SSF82199">
    <property type="entry name" value="SET domain"/>
    <property type="match status" value="1"/>
</dbReference>
<feature type="signal peptide" evidence="1">
    <location>
        <begin position="1"/>
        <end position="21"/>
    </location>
</feature>
<keyword evidence="1" id="KW-0732">Signal</keyword>
<protein>
    <recommendedName>
        <fullName evidence="3">SET domain-containing protein</fullName>
    </recommendedName>
</protein>
<dbReference type="PANTHER" id="PTHR13271">
    <property type="entry name" value="UNCHARACTERIZED PUTATIVE METHYLTRANSFERASE"/>
    <property type="match status" value="1"/>
</dbReference>
<organism evidence="2">
    <name type="scientific">Leptocylindrus danicus</name>
    <dbReference type="NCBI Taxonomy" id="163516"/>
    <lineage>
        <taxon>Eukaryota</taxon>
        <taxon>Sar</taxon>
        <taxon>Stramenopiles</taxon>
        <taxon>Ochrophyta</taxon>
        <taxon>Bacillariophyta</taxon>
        <taxon>Coscinodiscophyceae</taxon>
        <taxon>Chaetocerotophycidae</taxon>
        <taxon>Leptocylindrales</taxon>
        <taxon>Leptocylindraceae</taxon>
        <taxon>Leptocylindrus</taxon>
    </lineage>
</organism>
<reference evidence="2" key="1">
    <citation type="submission" date="2021-01" db="EMBL/GenBank/DDBJ databases">
        <authorList>
            <person name="Corre E."/>
            <person name="Pelletier E."/>
            <person name="Niang G."/>
            <person name="Scheremetjew M."/>
            <person name="Finn R."/>
            <person name="Kale V."/>
            <person name="Holt S."/>
            <person name="Cochrane G."/>
            <person name="Meng A."/>
            <person name="Brown T."/>
            <person name="Cohen L."/>
        </authorList>
    </citation>
    <scope>NUCLEOTIDE SEQUENCE</scope>
    <source>
        <strain evidence="2">B650</strain>
    </source>
</reference>
<dbReference type="PANTHER" id="PTHR13271:SF137">
    <property type="entry name" value="SET DOMAIN-CONTAINING PROTEIN"/>
    <property type="match status" value="1"/>
</dbReference>
<dbReference type="InterPro" id="IPR046341">
    <property type="entry name" value="SET_dom_sf"/>
</dbReference>
<sequence length="460" mass="51808">MRISPTAFFVLLSSPMSVVFAFAPSSSSQFASIAKSSSTSTSLDAMLDTREQASRNMQPFDGWLSQCGVQRCNGFQFTSTDGLDWSIMTTENLPSGSPIIGVPEGMILSSNKAKQELEQMSRGGVQDAVKQLGMIGAAASIPEFYLTTKILLEYEREQQSPYFPWLDSLPRLFYNAVSMTDFCYECLPPLVFRLSREERTKFDNIFQVLKKVDILSDRNKTDRELVKWAFNVVHTRSMPGDKNDVKIVPLADYFNHGTETEINFTFDAQGNCLGSASRDVPAGSPVRMSYGCPTNPSFFFATYGFLDKTSPASFCKIMDITKSAETENLGYDFSKMLFYKDTGAISQEVWDVVLYDKVLRNKPDVRQQFYNAHLQGDGATKQAIHNAFIMETSSRLKDHVDKFLEQIDALNNKGIGKDLNTHPRLPLIMEHNEFVRSTFENVKAQLDPMVMNLARERQMA</sequence>
<name>A0A7S2NSD2_9STRA</name>
<dbReference type="CDD" id="cd10527">
    <property type="entry name" value="SET_LSMT"/>
    <property type="match status" value="1"/>
</dbReference>
<gene>
    <name evidence="2" type="ORF">LDAN0321_LOCUS1292</name>
</gene>
<evidence type="ECO:0000313" key="2">
    <source>
        <dbReference type="EMBL" id="CAD9557808.1"/>
    </source>
</evidence>
<proteinExistence type="predicted"/>
<dbReference type="AlphaFoldDB" id="A0A7S2NSD2"/>
<feature type="chain" id="PRO_5031488152" description="SET domain-containing protein" evidence="1">
    <location>
        <begin position="22"/>
        <end position="460"/>
    </location>
</feature>
<evidence type="ECO:0008006" key="3">
    <source>
        <dbReference type="Google" id="ProtNLM"/>
    </source>
</evidence>
<dbReference type="EMBL" id="HBGY01001913">
    <property type="protein sequence ID" value="CAD9557808.1"/>
    <property type="molecule type" value="Transcribed_RNA"/>
</dbReference>
<evidence type="ECO:0000256" key="1">
    <source>
        <dbReference type="SAM" id="SignalP"/>
    </source>
</evidence>
<dbReference type="InterPro" id="IPR050600">
    <property type="entry name" value="SETD3_SETD6_MTase"/>
</dbReference>
<dbReference type="GO" id="GO:0016279">
    <property type="term" value="F:protein-lysine N-methyltransferase activity"/>
    <property type="evidence" value="ECO:0007669"/>
    <property type="project" value="TreeGrafter"/>
</dbReference>
<dbReference type="Gene3D" id="3.90.1410.10">
    <property type="entry name" value="set domain protein methyltransferase, domain 1"/>
    <property type="match status" value="1"/>
</dbReference>